<dbReference type="InterPro" id="IPR002471">
    <property type="entry name" value="Pept_S9_AS"/>
</dbReference>
<dbReference type="InterPro" id="IPR051167">
    <property type="entry name" value="Prolyl_oligopep/macrocyclase"/>
</dbReference>
<proteinExistence type="inferred from homology"/>
<evidence type="ECO:0000256" key="5">
    <source>
        <dbReference type="ARBA" id="ARBA00022801"/>
    </source>
</evidence>
<comment type="similarity">
    <text evidence="2 7">Belongs to the peptidase S9A family.</text>
</comment>
<evidence type="ECO:0000259" key="9">
    <source>
        <dbReference type="Pfam" id="PF02897"/>
    </source>
</evidence>
<protein>
    <recommendedName>
        <fullName evidence="3 7">Prolyl endopeptidase</fullName>
        <ecNumber evidence="7">3.4.21.-</ecNumber>
    </recommendedName>
</protein>
<comment type="catalytic activity">
    <reaction evidence="1">
        <text>Hydrolysis of Pro-|-Xaa &gt;&gt; Ala-|-Xaa in oligopeptides.</text>
        <dbReference type="EC" id="3.4.21.26"/>
    </reaction>
</comment>
<dbReference type="Pfam" id="PF00326">
    <property type="entry name" value="Peptidase_S9"/>
    <property type="match status" value="1"/>
</dbReference>
<dbReference type="PRINTS" id="PR00862">
    <property type="entry name" value="PROLIGOPTASE"/>
</dbReference>
<organism evidence="10 11">
    <name type="scientific">Cordylochernes scorpioides</name>
    <dbReference type="NCBI Taxonomy" id="51811"/>
    <lineage>
        <taxon>Eukaryota</taxon>
        <taxon>Metazoa</taxon>
        <taxon>Ecdysozoa</taxon>
        <taxon>Arthropoda</taxon>
        <taxon>Chelicerata</taxon>
        <taxon>Arachnida</taxon>
        <taxon>Pseudoscorpiones</taxon>
        <taxon>Cheliferoidea</taxon>
        <taxon>Chernetidae</taxon>
        <taxon>Cordylochernes</taxon>
    </lineage>
</organism>
<feature type="domain" description="Peptidase S9A N-terminal" evidence="9">
    <location>
        <begin position="46"/>
        <end position="361"/>
    </location>
</feature>
<evidence type="ECO:0000256" key="1">
    <source>
        <dbReference type="ARBA" id="ARBA00001070"/>
    </source>
</evidence>
<dbReference type="Proteomes" id="UP001235939">
    <property type="component" value="Chromosome 18"/>
</dbReference>
<dbReference type="InterPro" id="IPR023302">
    <property type="entry name" value="Pept_S9A_N"/>
</dbReference>
<dbReference type="PROSITE" id="PS00708">
    <property type="entry name" value="PRO_ENDOPEP_SER"/>
    <property type="match status" value="1"/>
</dbReference>
<dbReference type="Gene3D" id="2.130.10.120">
    <property type="entry name" value="Prolyl oligopeptidase, N-terminal domain"/>
    <property type="match status" value="1"/>
</dbReference>
<dbReference type="InterPro" id="IPR002470">
    <property type="entry name" value="Peptidase_S9A"/>
</dbReference>
<evidence type="ECO:0000259" key="8">
    <source>
        <dbReference type="Pfam" id="PF00326"/>
    </source>
</evidence>
<evidence type="ECO:0000313" key="10">
    <source>
        <dbReference type="EMBL" id="UYV80130.1"/>
    </source>
</evidence>
<dbReference type="PANTHER" id="PTHR42881">
    <property type="entry name" value="PROLYL ENDOPEPTIDASE"/>
    <property type="match status" value="1"/>
</dbReference>
<accession>A0ABY6LKU3</accession>
<evidence type="ECO:0000256" key="6">
    <source>
        <dbReference type="ARBA" id="ARBA00022825"/>
    </source>
</evidence>
<dbReference type="EC" id="3.4.21.-" evidence="7"/>
<dbReference type="SUPFAM" id="SSF50993">
    <property type="entry name" value="Peptidase/esterase 'gauge' domain"/>
    <property type="match status" value="1"/>
</dbReference>
<keyword evidence="6 7" id="KW-0720">Serine protease</keyword>
<keyword evidence="5 7" id="KW-0378">Hydrolase</keyword>
<feature type="domain" description="Peptidase S9 prolyl oligopeptidase catalytic" evidence="8">
    <location>
        <begin position="435"/>
        <end position="603"/>
    </location>
</feature>
<evidence type="ECO:0000256" key="3">
    <source>
        <dbReference type="ARBA" id="ARBA00016310"/>
    </source>
</evidence>
<evidence type="ECO:0000256" key="2">
    <source>
        <dbReference type="ARBA" id="ARBA00005228"/>
    </source>
</evidence>
<dbReference type="Pfam" id="PF02897">
    <property type="entry name" value="Peptidase_S9_N"/>
    <property type="match status" value="1"/>
</dbReference>
<gene>
    <name evidence="10" type="ORF">LAZ67_18001780</name>
</gene>
<keyword evidence="11" id="KW-1185">Reference proteome</keyword>
<keyword evidence="4 7" id="KW-0645">Protease</keyword>
<dbReference type="InterPro" id="IPR001375">
    <property type="entry name" value="Peptidase_S9_cat"/>
</dbReference>
<evidence type="ECO:0000256" key="4">
    <source>
        <dbReference type="ARBA" id="ARBA00022670"/>
    </source>
</evidence>
<name>A0ABY6LKU3_9ARAC</name>
<evidence type="ECO:0000313" key="11">
    <source>
        <dbReference type="Proteomes" id="UP001235939"/>
    </source>
</evidence>
<dbReference type="SUPFAM" id="SSF53474">
    <property type="entry name" value="alpha/beta-Hydrolases"/>
    <property type="match status" value="1"/>
</dbReference>
<evidence type="ECO:0000256" key="7">
    <source>
        <dbReference type="RuleBase" id="RU368024"/>
    </source>
</evidence>
<sequence length="612" mass="68725">MLQPDQHLGLPQVRLSQEERLPLLLPPQLRPPEPEMFEMNPMCVGSVLYIQDSLVGEPRPFLDPNTMSKDGCTAITLTRWSKGGSLMAYGISESGSDWFSIKIRDVKTEQDLPDVIPRAKFSDIAWTHDNKGFFYSSYPESCGKTDGTETTGYSNHKLLYHRLGTDHTKDVVCVEFPKYPNWLVTGEVSDCGNLLIISAQEQCKDNLLFYADIRDMTPDSIGLLNSKCLLNKMDSKNEYITNQGNILTILTDKGAPKCRLVNIDIENPFEFFWEELVPEQEVLEWAACVAQDKLVLCYQKNVTNLMVLCDLKTGKEIGQFPLELGTVGEYFGDKELTEIFFTFISFLTPGIIYRCDLAKPGLNLEVYREIKVPGLDTSQLVARQEYYTSKDGTKVPMFLVHKKDLPRESPHPCMLYGYGGFNISLLPTFSPAWLFFVKYLDGIFAMPNLRGGGEFGSNWHDAGRLLNKQNTFDDFIAAMEHLYQQGYSSPSLLTIQGASNGGLLTGTVLNQAPHLVGCAIIRVGVLDMLRFHRYTVGKAWACDYGDPDVKEHFDNLIKFSPLHNIRVPSIGAQYPPALLLTADHDDRVVPLHTLKFVAQLQHTLGSHPAQVA</sequence>
<dbReference type="Gene3D" id="3.40.50.1820">
    <property type="entry name" value="alpha/beta hydrolase"/>
    <property type="match status" value="1"/>
</dbReference>
<dbReference type="EMBL" id="CP092880">
    <property type="protein sequence ID" value="UYV80130.1"/>
    <property type="molecule type" value="Genomic_DNA"/>
</dbReference>
<dbReference type="InterPro" id="IPR029058">
    <property type="entry name" value="AB_hydrolase_fold"/>
</dbReference>
<reference evidence="10 11" key="1">
    <citation type="submission" date="2022-01" db="EMBL/GenBank/DDBJ databases">
        <title>A chromosomal length assembly of Cordylochernes scorpioides.</title>
        <authorList>
            <person name="Zeh D."/>
            <person name="Zeh J."/>
        </authorList>
    </citation>
    <scope>NUCLEOTIDE SEQUENCE [LARGE SCALE GENOMIC DNA]</scope>
    <source>
        <strain evidence="10">IN4F17</strain>
        <tissue evidence="10">Whole Body</tissue>
    </source>
</reference>
<dbReference type="PANTHER" id="PTHR42881:SF2">
    <property type="entry name" value="PROLYL ENDOPEPTIDASE"/>
    <property type="match status" value="1"/>
</dbReference>